<sequence length="442" mass="51828">MSDFVPETEENEEESQKIDEIHEIPAQAIIIDQSFSRRFLNNKWYGKYGEDGDLLEHIDEDWEPVGLDEVEFLSQLWFEQEDQEKKAHRHYDWDEEKKEWVPKAKQEEVNEDFIAEYQANYGVQYDDIYKKMDEELQEKAAKAQKEDEEKKEKKRKKKVGLGAGEDAKEGWLDLGDKVHAVYVSNLPEDITDEEFQKFMSKCGVIQPDIRTNKPKCKLYREENGKLKGDGRCCYIKKESVELACNILDGANLNGREVKVEEARFEMKGDFDPARKRRKLTAAQKKRYMEQQNKIFEWTPDKPRNYRPKSDCTVIVKNLFTQEMMNKNAALMLDLKEEMTQSCQKYGIVKKVVVYANHPDGVVSVTFPTTEESDMAVKYLHGRVVDGRKLTAELWDGRTKFKVEETEEDEEKRRKEYEKYIEGGSSETKEESDDDDDDEAEDN</sequence>
<dbReference type="GO" id="GO:0005684">
    <property type="term" value="C:U2-type spliceosomal complex"/>
    <property type="evidence" value="ECO:0000318"/>
    <property type="project" value="GO_Central"/>
</dbReference>
<evidence type="ECO:0000259" key="25">
    <source>
        <dbReference type="PROSITE" id="PS50102"/>
    </source>
</evidence>
<protein>
    <recommendedName>
        <fullName evidence="21">17S U2 SnRNP complex component HTATSF1</fullName>
    </recommendedName>
</protein>
<keyword evidence="7" id="KW-0507">mRNA processing</keyword>
<dbReference type="PeptideAtlas" id="Q9BL57"/>
<evidence type="ECO:0000256" key="4">
    <source>
        <dbReference type="ARBA" id="ARBA00022454"/>
    </source>
</evidence>
<dbReference type="SMART" id="SM00360">
    <property type="entry name" value="RRM"/>
    <property type="match status" value="2"/>
</dbReference>
<comment type="subcellular location">
    <subcellularLocation>
        <location evidence="2">Chromosome</location>
    </subcellularLocation>
    <subcellularLocation>
        <location evidence="1">Nucleus</location>
    </subcellularLocation>
</comment>
<evidence type="ECO:0000256" key="6">
    <source>
        <dbReference type="ARBA" id="ARBA00022553"/>
    </source>
</evidence>
<feature type="coiled-coil region" evidence="23">
    <location>
        <begin position="129"/>
        <end position="156"/>
    </location>
</feature>
<keyword evidence="29" id="KW-1267">Proteomics identification</keyword>
<dbReference type="UCSC" id="Y65B4A.1">
    <property type="organism name" value="c. elegans"/>
</dbReference>
<dbReference type="KEGG" id="cel:CELE_Y65B4A.1"/>
<dbReference type="HOGENOM" id="CLU_026945_6_2_1"/>
<keyword evidence="14" id="KW-0805">Transcription regulation</keyword>
<dbReference type="Gene3D" id="3.30.70.330">
    <property type="match status" value="2"/>
</dbReference>
<dbReference type="STRING" id="6239.Y65B4A.1.1"/>
<dbReference type="AlphaFoldDB" id="Q9BL57"/>
<dbReference type="OrthoDB" id="10258585at2759"/>
<comment type="subunit">
    <text evidence="20">Component of the 17S U2 SnRNP complex, a ribonucleoprotein complex that contains small nuclear RNA (snRNA) U2 and a number of specific proteins. Within the 17S U2 SnRNP complex, interacts (via UHM region) directly with SF3B1. Component of a complex which is at least composed of HTATSF1/Tat-SF1, the P-TEFb complex components CDK9 and CCNT1, RNA polymerase II, SUPT5H, and NCL/nucleolin. Interacts with GTF2F2/RAP30 and POLR2A. Interacts with TCERG1/CA150. Interacts with (poly-ADP-ribosylated) RPA1; promoting HTATSF1 recruitment to DNA damage sites. Interacts (when phosphorylated) with TOPBP1; promoting recruitment of TOPBP1 to DNA damage sites during S-phase.</text>
</comment>
<feature type="domain" description="RRM" evidence="25">
    <location>
        <begin position="179"/>
        <end position="264"/>
    </location>
</feature>
<keyword evidence="9" id="KW-0677">Repeat</keyword>
<evidence type="ECO:0000256" key="10">
    <source>
        <dbReference type="ARBA" id="ARBA00022763"/>
    </source>
</evidence>
<evidence type="ECO:0000256" key="13">
    <source>
        <dbReference type="ARBA" id="ARBA00022990"/>
    </source>
</evidence>
<dbReference type="CDD" id="cd12282">
    <property type="entry name" value="RRM2_TatSF1_like"/>
    <property type="match status" value="1"/>
</dbReference>
<dbReference type="OMA" id="DTDFRFG"/>
<gene>
    <name evidence="26 28" type="primary">cus-2</name>
    <name evidence="26" type="ORF">CELE_Y65B4A.1</name>
    <name evidence="28" type="ORF">Y65B4A.1</name>
</gene>
<keyword evidence="18" id="KW-0234">DNA repair</keyword>
<dbReference type="InterPro" id="IPR000504">
    <property type="entry name" value="RRM_dom"/>
</dbReference>
<dbReference type="EMBL" id="BX284601">
    <property type="protein sequence ID" value="CCD71919.1"/>
    <property type="molecule type" value="Genomic_DNA"/>
</dbReference>
<dbReference type="CDD" id="cd12281">
    <property type="entry name" value="RRM1_TatSF1_like"/>
    <property type="match status" value="1"/>
</dbReference>
<keyword evidence="5" id="KW-1017">Isopeptide bond</keyword>
<dbReference type="GO" id="GO:0005694">
    <property type="term" value="C:chromosome"/>
    <property type="evidence" value="ECO:0007669"/>
    <property type="project" value="UniProtKB-SubCell"/>
</dbReference>
<dbReference type="PROSITE" id="PS50102">
    <property type="entry name" value="RRM"/>
    <property type="match status" value="2"/>
</dbReference>
<keyword evidence="27" id="KW-1185">Reference proteome</keyword>
<keyword evidence="6" id="KW-0597">Phosphoprotein</keyword>
<evidence type="ECO:0000256" key="15">
    <source>
        <dbReference type="ARBA" id="ARBA00023159"/>
    </source>
</evidence>
<dbReference type="GeneID" id="171656"/>
<dbReference type="PhylomeDB" id="Q9BL57"/>
<evidence type="ECO:0000256" key="8">
    <source>
        <dbReference type="ARBA" id="ARBA00022728"/>
    </source>
</evidence>
<evidence type="ECO:0000256" key="16">
    <source>
        <dbReference type="ARBA" id="ARBA00023163"/>
    </source>
</evidence>
<proteinExistence type="evidence at protein level"/>
<dbReference type="InterPro" id="IPR034392">
    <property type="entry name" value="TatSF1-like_RRM1"/>
</dbReference>
<evidence type="ECO:0000256" key="12">
    <source>
        <dbReference type="ARBA" id="ARBA00022884"/>
    </source>
</evidence>
<keyword evidence="19" id="KW-0539">Nucleus</keyword>
<keyword evidence="10" id="KW-0227">DNA damage</keyword>
<feature type="compositionally biased region" description="Basic and acidic residues" evidence="24">
    <location>
        <begin position="410"/>
        <end position="420"/>
    </location>
</feature>
<keyword evidence="4" id="KW-0158">Chromosome</keyword>
<keyword evidence="23" id="KW-0175">Coiled coil</keyword>
<dbReference type="SUPFAM" id="SSF54928">
    <property type="entry name" value="RNA-binding domain, RBD"/>
    <property type="match status" value="2"/>
</dbReference>
<dbReference type="InterPro" id="IPR035979">
    <property type="entry name" value="RBD_domain_sf"/>
</dbReference>
<feature type="domain" description="RRM" evidence="25">
    <location>
        <begin position="311"/>
        <end position="396"/>
    </location>
</feature>
<dbReference type="Pfam" id="PF00076">
    <property type="entry name" value="RRM_1"/>
    <property type="match status" value="2"/>
</dbReference>
<feature type="compositionally biased region" description="Acidic residues" evidence="24">
    <location>
        <begin position="429"/>
        <end position="442"/>
    </location>
</feature>
<evidence type="ECO:0000313" key="26">
    <source>
        <dbReference type="EMBL" id="CCD71919.1"/>
    </source>
</evidence>
<dbReference type="RefSeq" id="NP_490765.1">
    <property type="nucleotide sequence ID" value="NM_058364.5"/>
</dbReference>
<evidence type="ECO:0000256" key="17">
    <source>
        <dbReference type="ARBA" id="ARBA00023187"/>
    </source>
</evidence>
<keyword evidence="13" id="KW-0007">Acetylation</keyword>
<dbReference type="GO" id="GO:0005686">
    <property type="term" value="C:U2 snRNP"/>
    <property type="evidence" value="ECO:0000318"/>
    <property type="project" value="GO_Central"/>
</dbReference>
<keyword evidence="15" id="KW-0010">Activator</keyword>
<dbReference type="SMR" id="Q9BL57"/>
<dbReference type="FunFam" id="3.30.70.330:FF:000202">
    <property type="entry name" value="HIV Tat-specific factor 1"/>
    <property type="match status" value="1"/>
</dbReference>
<dbReference type="FunFam" id="3.30.70.330:FF:000105">
    <property type="entry name" value="HIV Tat-specific factor 1 homolog"/>
    <property type="match status" value="1"/>
</dbReference>
<keyword evidence="8" id="KW-0747">Spliceosome</keyword>
<evidence type="ECO:0000256" key="21">
    <source>
        <dbReference type="ARBA" id="ARBA00073773"/>
    </source>
</evidence>
<name>Q9BL57_CAEEL</name>
<dbReference type="Proteomes" id="UP000001940">
    <property type="component" value="Chromosome I"/>
</dbReference>
<evidence type="ECO:0000256" key="19">
    <source>
        <dbReference type="ARBA" id="ARBA00023242"/>
    </source>
</evidence>
<dbReference type="WormBase" id="Y65B4A.1">
    <property type="protein sequence ID" value="CE27299"/>
    <property type="gene ID" value="WBGene00022025"/>
    <property type="gene designation" value="cus-2"/>
</dbReference>
<evidence type="ECO:0000313" key="27">
    <source>
        <dbReference type="Proteomes" id="UP000001940"/>
    </source>
</evidence>
<accession>Q9BL57</accession>
<dbReference type="InterPro" id="IPR034393">
    <property type="entry name" value="TatSF1-like"/>
</dbReference>
<organism evidence="26 27">
    <name type="scientific">Caenorhabditis elegans</name>
    <dbReference type="NCBI Taxonomy" id="6239"/>
    <lineage>
        <taxon>Eukaryota</taxon>
        <taxon>Metazoa</taxon>
        <taxon>Ecdysozoa</taxon>
        <taxon>Nematoda</taxon>
        <taxon>Chromadorea</taxon>
        <taxon>Rhabditida</taxon>
        <taxon>Rhabditina</taxon>
        <taxon>Rhabditomorpha</taxon>
        <taxon>Rhabditoidea</taxon>
        <taxon>Rhabditidae</taxon>
        <taxon>Peloderinae</taxon>
        <taxon>Caenorhabditis</taxon>
    </lineage>
</organism>
<dbReference type="GO" id="GO:0000398">
    <property type="term" value="P:mRNA splicing, via spliceosome"/>
    <property type="evidence" value="ECO:0007669"/>
    <property type="project" value="InterPro"/>
</dbReference>
<evidence type="ECO:0000256" key="2">
    <source>
        <dbReference type="ARBA" id="ARBA00004286"/>
    </source>
</evidence>
<evidence type="ECO:0000256" key="3">
    <source>
        <dbReference type="ARBA" id="ARBA00007747"/>
    </source>
</evidence>
<keyword evidence="12 22" id="KW-0694">RNA-binding</keyword>
<dbReference type="Bgee" id="WBGene00022025">
    <property type="expression patterns" value="Expressed in adult organism and 4 other cell types or tissues"/>
</dbReference>
<evidence type="ECO:0000256" key="23">
    <source>
        <dbReference type="SAM" id="Coils"/>
    </source>
</evidence>
<evidence type="ECO:0007829" key="29">
    <source>
        <dbReference type="PeptideAtlas" id="Q9BL57"/>
    </source>
</evidence>
<evidence type="ECO:0000256" key="22">
    <source>
        <dbReference type="PROSITE-ProRule" id="PRU00176"/>
    </source>
</evidence>
<dbReference type="FunCoup" id="Q9BL57">
    <property type="interactions" value="1249"/>
</dbReference>
<dbReference type="GO" id="GO:0006281">
    <property type="term" value="P:DNA repair"/>
    <property type="evidence" value="ECO:0007669"/>
    <property type="project" value="UniProtKB-KW"/>
</dbReference>
<dbReference type="PANTHER" id="PTHR15608">
    <property type="entry name" value="SPLICING FACTOR U2AF-ASSOCIATED PROTEIN 2"/>
    <property type="match status" value="1"/>
</dbReference>
<dbReference type="PRO" id="PR:Q9BL57"/>
<evidence type="ECO:0000313" key="28">
    <source>
        <dbReference type="WormBase" id="Y65B4A.1"/>
    </source>
</evidence>
<dbReference type="eggNOG" id="KOG1548">
    <property type="taxonomic scope" value="Eukaryota"/>
</dbReference>
<evidence type="ECO:0000256" key="11">
    <source>
        <dbReference type="ARBA" id="ARBA00022843"/>
    </source>
</evidence>
<evidence type="ECO:0000256" key="24">
    <source>
        <dbReference type="SAM" id="MobiDB-lite"/>
    </source>
</evidence>
<dbReference type="PANTHER" id="PTHR15608:SF0">
    <property type="entry name" value="HIV TAT-SPECIFIC FACTOR 1"/>
    <property type="match status" value="1"/>
</dbReference>
<evidence type="ECO:0000256" key="7">
    <source>
        <dbReference type="ARBA" id="ARBA00022664"/>
    </source>
</evidence>
<keyword evidence="11" id="KW-0832">Ubl conjugation</keyword>
<evidence type="ECO:0000256" key="9">
    <source>
        <dbReference type="ARBA" id="ARBA00022737"/>
    </source>
</evidence>
<keyword evidence="16" id="KW-0804">Transcription</keyword>
<dbReference type="InParanoid" id="Q9BL57"/>
<evidence type="ECO:0000256" key="5">
    <source>
        <dbReference type="ARBA" id="ARBA00022499"/>
    </source>
</evidence>
<keyword evidence="17" id="KW-0508">mRNA splicing</keyword>
<evidence type="ECO:0000256" key="20">
    <source>
        <dbReference type="ARBA" id="ARBA00062124"/>
    </source>
</evidence>
<reference evidence="26 27" key="1">
    <citation type="journal article" date="1998" name="Science">
        <title>Genome sequence of the nematode C. elegans: a platform for investigating biology.</title>
        <authorList>
            <consortium name="The C. elegans sequencing consortium"/>
            <person name="Sulson J.E."/>
            <person name="Waterston R."/>
        </authorList>
    </citation>
    <scope>NUCLEOTIDE SEQUENCE [LARGE SCALE GENOMIC DNA]</scope>
    <source>
        <strain evidence="26 27">Bristol N2</strain>
    </source>
</reference>
<dbReference type="AGR" id="WB:WBGene00022025"/>
<evidence type="ECO:0000256" key="18">
    <source>
        <dbReference type="ARBA" id="ARBA00023204"/>
    </source>
</evidence>
<evidence type="ECO:0000256" key="1">
    <source>
        <dbReference type="ARBA" id="ARBA00004123"/>
    </source>
</evidence>
<evidence type="ECO:0000256" key="14">
    <source>
        <dbReference type="ARBA" id="ARBA00023015"/>
    </source>
</evidence>
<dbReference type="GO" id="GO:0003723">
    <property type="term" value="F:RNA binding"/>
    <property type="evidence" value="ECO:0000318"/>
    <property type="project" value="GO_Central"/>
</dbReference>
<comment type="similarity">
    <text evidence="3">Belongs to the HTATSF1 family.</text>
</comment>
<dbReference type="InterPro" id="IPR012677">
    <property type="entry name" value="Nucleotide-bd_a/b_plait_sf"/>
</dbReference>
<dbReference type="PaxDb" id="6239-Y65B4A.1"/>
<dbReference type="CTD" id="171656"/>
<feature type="region of interest" description="Disordered" evidence="24">
    <location>
        <begin position="402"/>
        <end position="442"/>
    </location>
</feature>